<organism evidence="1 2">
    <name type="scientific">Streptococcus mitis</name>
    <dbReference type="NCBI Taxonomy" id="28037"/>
    <lineage>
        <taxon>Bacteria</taxon>
        <taxon>Bacillati</taxon>
        <taxon>Bacillota</taxon>
        <taxon>Bacilli</taxon>
        <taxon>Lactobacillales</taxon>
        <taxon>Streptococcaceae</taxon>
        <taxon>Streptococcus</taxon>
        <taxon>Streptococcus mitis group</taxon>
    </lineage>
</organism>
<evidence type="ECO:0000313" key="2">
    <source>
        <dbReference type="Proteomes" id="UP000278653"/>
    </source>
</evidence>
<dbReference type="RefSeq" id="WP_125448072.1">
    <property type="nucleotide sequence ID" value="NZ_RJNH01000013.1"/>
</dbReference>
<name>A0A3R9PEL1_STRMT</name>
<dbReference type="Proteomes" id="UP000278653">
    <property type="component" value="Unassembled WGS sequence"/>
</dbReference>
<sequence length="422" mass="48546">MLPLKLIHKSHPNATYATQDNKRIRDIVIADKNDTDEFWFDYNKKDEFHLEFIPRNLVAEINELAKPSITDKRPQVYLDNIARSKVIPTLIESVIESMPTPHETDESKIEFIDYLVLVPLNQVYSELKIYVPSNKAGMTRLPRTNVRDMVGRYVSCKIVNLKRCILPHSYDTKTIWNNYYAEGSIERAEQLACADIKSTIAEVQRGEVKNSVVLNQRVVERLKEERASLLSSIFNGVIAQTSNRGIYVICTEKDYHYFTVYIPRGRISYLYESIVPSSTSKFKVGEQIRFKLVEEQTYLEGKGLENQILADSKCLETPPREQILKLIDENKLVGSTHKAYVVAYDITRGHRIELEDIPGAIVKLNSDARITPDFVLKRTPIFVKVDRARRFPGPEDDQRYTVYCSYISDASSKEKAVSAFEF</sequence>
<protein>
    <submittedName>
        <fullName evidence="1">Uncharacterized protein</fullName>
    </submittedName>
</protein>
<accession>A0A3R9PEL1</accession>
<evidence type="ECO:0000313" key="1">
    <source>
        <dbReference type="EMBL" id="RSI59626.1"/>
    </source>
</evidence>
<reference evidence="1 2" key="1">
    <citation type="submission" date="2018-11" db="EMBL/GenBank/DDBJ databases">
        <title>Species Designations Belie Phenotypic and Genotypic Heterogeneity in Oral Streptococci.</title>
        <authorList>
            <person name="Velsko I."/>
        </authorList>
    </citation>
    <scope>NUCLEOTIDE SEQUENCE [LARGE SCALE GENOMIC DNA]</scope>
    <source>
        <strain evidence="1 2">BCC15</strain>
    </source>
</reference>
<dbReference type="EMBL" id="RJNH01000013">
    <property type="protein sequence ID" value="RSI59626.1"/>
    <property type="molecule type" value="Genomic_DNA"/>
</dbReference>
<comment type="caution">
    <text evidence="1">The sequence shown here is derived from an EMBL/GenBank/DDBJ whole genome shotgun (WGS) entry which is preliminary data.</text>
</comment>
<gene>
    <name evidence="1" type="ORF">D8865_09135</name>
</gene>
<proteinExistence type="predicted"/>
<dbReference type="AlphaFoldDB" id="A0A3R9PEL1"/>